<name>A0A9D2ZQC8_9CORY</name>
<gene>
    <name evidence="3" type="ORF">H9907_00895</name>
</gene>
<feature type="region of interest" description="Disordered" evidence="1">
    <location>
        <begin position="1"/>
        <end position="22"/>
    </location>
</feature>
<keyword evidence="2" id="KW-0812">Transmembrane</keyword>
<evidence type="ECO:0000313" key="4">
    <source>
        <dbReference type="Proteomes" id="UP000823907"/>
    </source>
</evidence>
<feature type="transmembrane region" description="Helical" evidence="2">
    <location>
        <begin position="32"/>
        <end position="55"/>
    </location>
</feature>
<feature type="compositionally biased region" description="Polar residues" evidence="1">
    <location>
        <begin position="283"/>
        <end position="292"/>
    </location>
</feature>
<proteinExistence type="predicted"/>
<evidence type="ECO:0000256" key="2">
    <source>
        <dbReference type="SAM" id="Phobius"/>
    </source>
</evidence>
<organism evidence="3 4">
    <name type="scientific">Candidatus Corynebacterium intestinavium</name>
    <dbReference type="NCBI Taxonomy" id="2838531"/>
    <lineage>
        <taxon>Bacteria</taxon>
        <taxon>Bacillati</taxon>
        <taxon>Actinomycetota</taxon>
        <taxon>Actinomycetes</taxon>
        <taxon>Mycobacteriales</taxon>
        <taxon>Corynebacteriaceae</taxon>
        <taxon>Corynebacterium</taxon>
    </lineage>
</organism>
<dbReference type="Proteomes" id="UP000823907">
    <property type="component" value="Unassembled WGS sequence"/>
</dbReference>
<keyword evidence="2" id="KW-0472">Membrane</keyword>
<accession>A0A9D2ZQC8</accession>
<keyword evidence="2" id="KW-1133">Transmembrane helix</keyword>
<reference evidence="3" key="1">
    <citation type="journal article" date="2021" name="PeerJ">
        <title>Extensive microbial diversity within the chicken gut microbiome revealed by metagenomics and culture.</title>
        <authorList>
            <person name="Gilroy R."/>
            <person name="Ravi A."/>
            <person name="Getino M."/>
            <person name="Pursley I."/>
            <person name="Horton D.L."/>
            <person name="Alikhan N.F."/>
            <person name="Baker D."/>
            <person name="Gharbi K."/>
            <person name="Hall N."/>
            <person name="Watson M."/>
            <person name="Adriaenssens E.M."/>
            <person name="Foster-Nyarko E."/>
            <person name="Jarju S."/>
            <person name="Secka A."/>
            <person name="Antonio M."/>
            <person name="Oren A."/>
            <person name="Chaudhuri R.R."/>
            <person name="La Ragione R."/>
            <person name="Hildebrand F."/>
            <person name="Pallen M.J."/>
        </authorList>
    </citation>
    <scope>NUCLEOTIDE SEQUENCE</scope>
    <source>
        <strain evidence="3">5925</strain>
    </source>
</reference>
<reference evidence="3" key="2">
    <citation type="submission" date="2021-04" db="EMBL/GenBank/DDBJ databases">
        <authorList>
            <person name="Gilroy R."/>
        </authorList>
    </citation>
    <scope>NUCLEOTIDE SEQUENCE</scope>
    <source>
        <strain evidence="3">5925</strain>
    </source>
</reference>
<feature type="compositionally biased region" description="Low complexity" evidence="1">
    <location>
        <begin position="1"/>
        <end position="13"/>
    </location>
</feature>
<evidence type="ECO:0000313" key="3">
    <source>
        <dbReference type="EMBL" id="HJD48682.1"/>
    </source>
</evidence>
<dbReference type="AlphaFoldDB" id="A0A9D2ZQC8"/>
<protein>
    <submittedName>
        <fullName evidence="3">DUF2993 domain-containing protein</fullName>
    </submittedName>
</protein>
<dbReference type="InterPro" id="IPR021373">
    <property type="entry name" value="DUF2993"/>
</dbReference>
<comment type="caution">
    <text evidence="3">The sequence shown here is derived from an EMBL/GenBank/DDBJ whole genome shotgun (WGS) entry which is preliminary data.</text>
</comment>
<feature type="region of interest" description="Disordered" evidence="1">
    <location>
        <begin position="283"/>
        <end position="335"/>
    </location>
</feature>
<dbReference type="EMBL" id="DWUR01000010">
    <property type="protein sequence ID" value="HJD48682.1"/>
    <property type="molecule type" value="Genomic_DNA"/>
</dbReference>
<sequence length="335" mass="35841">MSSQNYYPQQQPQFSGYPAQQEPEKKSKAPKILAIIVIIVLLLALIAEFGARWYIKHEITNAMTEASDSRMAEDPKVSLGTTPVLFGLVQRSLPHLEVEVPSSIDVSYEDNDPNRPVITGMPRTHITGKKLSMGENPEDMIFGELTVDAELPKEVMKAEMIANQSGQSGDDLMSQLLQVNDVVPSPKDQTLEVQFSGGLASIVMSPKIEQGQLTMEVSAVKVFGQELPDVLAETLGGAVEDSVDQNTPGGLEARDVRVTNRGLQISLHGTDVHIDELQNSLNEAGQPQQDGQDSPRGGDGNNDAGNDGAGDDTPAGEDRPGAVGSGGEIFNRAAA</sequence>
<dbReference type="Pfam" id="PF11209">
    <property type="entry name" value="LmeA"/>
    <property type="match status" value="1"/>
</dbReference>
<evidence type="ECO:0000256" key="1">
    <source>
        <dbReference type="SAM" id="MobiDB-lite"/>
    </source>
</evidence>